<proteinExistence type="predicted"/>
<evidence type="ECO:0000259" key="2">
    <source>
        <dbReference type="Pfam" id="PF24758"/>
    </source>
</evidence>
<feature type="compositionally biased region" description="Low complexity" evidence="1">
    <location>
        <begin position="36"/>
        <end position="61"/>
    </location>
</feature>
<dbReference type="AlphaFoldDB" id="R7W708"/>
<feature type="compositionally biased region" description="Low complexity" evidence="1">
    <location>
        <begin position="7"/>
        <end position="25"/>
    </location>
</feature>
<feature type="domain" description="F-box/LRR-repeat protein 15/At3g58940/PEG3-like LRR" evidence="2">
    <location>
        <begin position="104"/>
        <end position="235"/>
    </location>
</feature>
<dbReference type="Pfam" id="PF24758">
    <property type="entry name" value="LRR_At5g56370"/>
    <property type="match status" value="1"/>
</dbReference>
<protein>
    <recommendedName>
        <fullName evidence="2">F-box/LRR-repeat protein 15/At3g58940/PEG3-like LRR domain-containing protein</fullName>
    </recommendedName>
</protein>
<reference evidence="3" key="1">
    <citation type="submission" date="2015-06" db="UniProtKB">
        <authorList>
            <consortium name="EnsemblPlants"/>
        </authorList>
    </citation>
    <scope>IDENTIFICATION</scope>
</reference>
<sequence>MARATERTASATSRTTCSSSSSPASFAPPPPPAPESSPAGGAASGPASARSSSATCPSPRSRLPPPPPAVSLLKIRVPQRQRRSRGFPSPKKQRVDSAGVNSLLRAAARLEPESLEFRLPADLIGRSRLAVDLPRLDGATSIALDFASPFSLRVPAGAEFPALEALSLTYSVTDLDALLSCCPRLRTLRLCRALFPNHKCDVRVSSPSLQELVVCRELSLTQRVDIVALALKQLTMSFSTMELISSSVLAPLVEKVSWHCYYLGPYVAFGLWGISKLRLQTADRQEQMSSLQSHAWADTSLFYADAGNFAQEIKKHMMKGGCLPLCPCGFPNWKSQIICLAALEEVEFNGFEGKDHEFDLVKLIIGCAPMLKRMIVKLSQETSASNDGCAKIHNIFKACSSVECDVYDSSDATGALCRWLGVRYARWKLVIGDACCLSAIYGERYPGCR</sequence>
<dbReference type="PANTHER" id="PTHR34709">
    <property type="entry name" value="OS10G0396666 PROTEIN"/>
    <property type="match status" value="1"/>
</dbReference>
<feature type="compositionally biased region" description="Pro residues" evidence="1">
    <location>
        <begin position="26"/>
        <end position="35"/>
    </location>
</feature>
<dbReference type="EnsemblPlants" id="EMT17201">
    <property type="protein sequence ID" value="EMT17201"/>
    <property type="gene ID" value="F775_05155"/>
</dbReference>
<evidence type="ECO:0000256" key="1">
    <source>
        <dbReference type="SAM" id="MobiDB-lite"/>
    </source>
</evidence>
<dbReference type="PANTHER" id="PTHR34709:SF54">
    <property type="entry name" value="GENOME ASSEMBLY, CHROMOSOME: II"/>
    <property type="match status" value="1"/>
</dbReference>
<feature type="region of interest" description="Disordered" evidence="1">
    <location>
        <begin position="1"/>
        <end position="98"/>
    </location>
</feature>
<accession>R7W708</accession>
<name>R7W708_AEGTA</name>
<dbReference type="InterPro" id="IPR055411">
    <property type="entry name" value="LRR_FXL15/At3g58940/PEG3-like"/>
</dbReference>
<evidence type="ECO:0000313" key="3">
    <source>
        <dbReference type="EnsemblPlants" id="EMT17201"/>
    </source>
</evidence>
<dbReference type="InterPro" id="IPR055312">
    <property type="entry name" value="FBL15-like"/>
</dbReference>
<organism evidence="3">
    <name type="scientific">Aegilops tauschii</name>
    <name type="common">Tausch's goatgrass</name>
    <name type="synonym">Aegilops squarrosa</name>
    <dbReference type="NCBI Taxonomy" id="37682"/>
    <lineage>
        <taxon>Eukaryota</taxon>
        <taxon>Viridiplantae</taxon>
        <taxon>Streptophyta</taxon>
        <taxon>Embryophyta</taxon>
        <taxon>Tracheophyta</taxon>
        <taxon>Spermatophyta</taxon>
        <taxon>Magnoliopsida</taxon>
        <taxon>Liliopsida</taxon>
        <taxon>Poales</taxon>
        <taxon>Poaceae</taxon>
        <taxon>BOP clade</taxon>
        <taxon>Pooideae</taxon>
        <taxon>Triticodae</taxon>
        <taxon>Triticeae</taxon>
        <taxon>Triticinae</taxon>
        <taxon>Aegilops</taxon>
    </lineage>
</organism>